<dbReference type="GO" id="GO:0006935">
    <property type="term" value="P:chemotaxis"/>
    <property type="evidence" value="ECO:0007669"/>
    <property type="project" value="UniProtKB-KW"/>
</dbReference>
<dbReference type="CDD" id="cd11386">
    <property type="entry name" value="MCP_signal"/>
    <property type="match status" value="1"/>
</dbReference>
<dbReference type="InterPro" id="IPR004089">
    <property type="entry name" value="MCPsignal_dom"/>
</dbReference>
<feature type="region of interest" description="Disordered" evidence="7">
    <location>
        <begin position="538"/>
        <end position="566"/>
    </location>
</feature>
<dbReference type="Proteomes" id="UP000320591">
    <property type="component" value="Chromosome"/>
</dbReference>
<keyword evidence="11" id="KW-1185">Reference proteome</keyword>
<evidence type="ECO:0000256" key="5">
    <source>
        <dbReference type="ARBA" id="ARBA00029447"/>
    </source>
</evidence>
<dbReference type="Gene3D" id="1.10.287.950">
    <property type="entry name" value="Methyl-accepting chemotaxis protein"/>
    <property type="match status" value="1"/>
</dbReference>
<dbReference type="EMBL" id="CP042220">
    <property type="protein sequence ID" value="QDX30847.1"/>
    <property type="molecule type" value="Genomic_DNA"/>
</dbReference>
<dbReference type="STRING" id="568768.GCA_000406125_01069"/>
<dbReference type="AlphaFoldDB" id="A0A5B8IE67"/>
<comment type="subcellular location">
    <subcellularLocation>
        <location evidence="1">Membrane</location>
    </subcellularLocation>
</comment>
<dbReference type="SMART" id="SM00304">
    <property type="entry name" value="HAMP"/>
    <property type="match status" value="1"/>
</dbReference>
<evidence type="ECO:0000313" key="10">
    <source>
        <dbReference type="EMBL" id="QDX30847.1"/>
    </source>
</evidence>
<dbReference type="SMART" id="SM00283">
    <property type="entry name" value="MA"/>
    <property type="match status" value="1"/>
</dbReference>
<dbReference type="KEGG" id="dic:Dpoa569_0002781"/>
<dbReference type="InterPro" id="IPR003660">
    <property type="entry name" value="HAMP_dom"/>
</dbReference>
<dbReference type="FunFam" id="1.10.287.950:FF:000001">
    <property type="entry name" value="Methyl-accepting chemotaxis sensory transducer"/>
    <property type="match status" value="1"/>
</dbReference>
<dbReference type="RefSeq" id="WP_042869193.1">
    <property type="nucleotide sequence ID" value="NZ_CM001975.1"/>
</dbReference>
<dbReference type="SUPFAM" id="SSF58104">
    <property type="entry name" value="Methyl-accepting chemotaxis protein (MCP) signaling domain"/>
    <property type="match status" value="1"/>
</dbReference>
<dbReference type="GO" id="GO:0007165">
    <property type="term" value="P:signal transduction"/>
    <property type="evidence" value="ECO:0007669"/>
    <property type="project" value="UniProtKB-KW"/>
</dbReference>
<feature type="compositionally biased region" description="Basic and acidic residues" evidence="7">
    <location>
        <begin position="542"/>
        <end position="553"/>
    </location>
</feature>
<keyword evidence="4 6" id="KW-0807">Transducer</keyword>
<dbReference type="InterPro" id="IPR051310">
    <property type="entry name" value="MCP_chemotaxis"/>
</dbReference>
<keyword evidence="3" id="KW-0145">Chemotaxis</keyword>
<dbReference type="CDD" id="cd06225">
    <property type="entry name" value="HAMP"/>
    <property type="match status" value="1"/>
</dbReference>
<dbReference type="PROSITE" id="PS50885">
    <property type="entry name" value="HAMP"/>
    <property type="match status" value="1"/>
</dbReference>
<protein>
    <submittedName>
        <fullName evidence="10">HAMP domain-containing protein</fullName>
    </submittedName>
</protein>
<feature type="domain" description="Methyl-accepting transducer" evidence="8">
    <location>
        <begin position="266"/>
        <end position="495"/>
    </location>
</feature>
<accession>A0A5B8IE67</accession>
<dbReference type="Pfam" id="PF00015">
    <property type="entry name" value="MCPsignal"/>
    <property type="match status" value="1"/>
</dbReference>
<evidence type="ECO:0000256" key="6">
    <source>
        <dbReference type="PROSITE-ProRule" id="PRU00284"/>
    </source>
</evidence>
<evidence type="ECO:0000256" key="7">
    <source>
        <dbReference type="SAM" id="MobiDB-lite"/>
    </source>
</evidence>
<dbReference type="GO" id="GO:0005886">
    <property type="term" value="C:plasma membrane"/>
    <property type="evidence" value="ECO:0007669"/>
    <property type="project" value="TreeGrafter"/>
</dbReference>
<name>A0A5B8IE67_9GAMM</name>
<dbReference type="InterPro" id="IPR004090">
    <property type="entry name" value="Chemotax_Me-accpt_rcpt"/>
</dbReference>
<dbReference type="PROSITE" id="PS50111">
    <property type="entry name" value="CHEMOTAXIS_TRANSDUC_2"/>
    <property type="match status" value="1"/>
</dbReference>
<evidence type="ECO:0000259" key="9">
    <source>
        <dbReference type="PROSITE" id="PS50885"/>
    </source>
</evidence>
<evidence type="ECO:0000256" key="4">
    <source>
        <dbReference type="ARBA" id="ARBA00023224"/>
    </source>
</evidence>
<dbReference type="Pfam" id="PF00672">
    <property type="entry name" value="HAMP"/>
    <property type="match status" value="1"/>
</dbReference>
<keyword evidence="2" id="KW-0488">Methylation</keyword>
<dbReference type="GO" id="GO:0004888">
    <property type="term" value="F:transmembrane signaling receptor activity"/>
    <property type="evidence" value="ECO:0007669"/>
    <property type="project" value="InterPro"/>
</dbReference>
<evidence type="ECO:0000256" key="1">
    <source>
        <dbReference type="ARBA" id="ARBA00004370"/>
    </source>
</evidence>
<evidence type="ECO:0000313" key="11">
    <source>
        <dbReference type="Proteomes" id="UP000320591"/>
    </source>
</evidence>
<evidence type="ECO:0000256" key="3">
    <source>
        <dbReference type="ARBA" id="ARBA00022500"/>
    </source>
</evidence>
<proteinExistence type="inferred from homology"/>
<gene>
    <name evidence="10" type="ORF">Dpoa569_0002781</name>
</gene>
<feature type="domain" description="HAMP" evidence="9">
    <location>
        <begin position="209"/>
        <end position="261"/>
    </location>
</feature>
<evidence type="ECO:0000256" key="2">
    <source>
        <dbReference type="ARBA" id="ARBA00022481"/>
    </source>
</evidence>
<dbReference type="OrthoDB" id="9765776at2"/>
<dbReference type="PANTHER" id="PTHR43531:SF14">
    <property type="entry name" value="METHYL-ACCEPTING CHEMOTAXIS PROTEIN I-RELATED"/>
    <property type="match status" value="1"/>
</dbReference>
<dbReference type="PRINTS" id="PR00260">
    <property type="entry name" value="CHEMTRNSDUCR"/>
</dbReference>
<sequence length="566" mass="60791">MKSIKSILLFLLLVGLGSVLTQGAVNWWSGQQMLTQASKIFTAKDITADILPPPLYLIEARLTLSQGLDGMLSPDEATKTFDKLAQDYTARVDYWRKTPTFGIEKYLLGEQHDAALKFLEAARRDVLQPLAVGNIAAARAGLPGVHKLYEAHRVAVDKTVEVSNAFADKNLAAFDAIEASNSRASMGVLVGALCVCLALYIGARRRLHTAVSSPLLNACEAAQKIAEGDLTCNIHVHGRDEARQMLKALADMKDSLQSIVAMVRTSSDAIFTDSMLISTGNLDLSKRTEEQASSLQQTTASMMEIRSAVQKNAETAEQATRLASSTSHTVQQGGEVMHQVISTMQDITTSAQQITEIIAIIDGIAFQTNILALNAAVEAARAGEQGRGFAVVAGEVRSLAQRSAEAAREIKKLISASMEKVENGSHLVENAGASMDSIVLQVGKVSDFITEISSTAKEQVSAISQITDAVGQLDLVTQQNASLVEKGATTAKNLTHQSQLLAGLMGRFQLENNAMQASIAHEHQAAVDQATTHEAGSLWLTNKDHSRGRETTHKTSAPDAENWSTF</sequence>
<comment type="similarity">
    <text evidence="5">Belongs to the methyl-accepting chemotaxis (MCP) protein family.</text>
</comment>
<evidence type="ECO:0000259" key="8">
    <source>
        <dbReference type="PROSITE" id="PS50111"/>
    </source>
</evidence>
<dbReference type="PANTHER" id="PTHR43531">
    <property type="entry name" value="PROTEIN ICFG"/>
    <property type="match status" value="1"/>
</dbReference>
<organism evidence="10 11">
    <name type="scientific">Dickeya poaceiphila</name>
    <dbReference type="NCBI Taxonomy" id="568768"/>
    <lineage>
        <taxon>Bacteria</taxon>
        <taxon>Pseudomonadati</taxon>
        <taxon>Pseudomonadota</taxon>
        <taxon>Gammaproteobacteria</taxon>
        <taxon>Enterobacterales</taxon>
        <taxon>Pectobacteriaceae</taxon>
        <taxon>Dickeya</taxon>
    </lineage>
</organism>
<reference evidence="10 11" key="1">
    <citation type="journal article" date="2019" name="Environ. Microbiol.">
        <title>The phytopathogenic nature of Dickeya aquatica 174/2 and the dynamic early evolution of Dickeya pathogenicity.</title>
        <authorList>
            <person name="Duprey A."/>
            <person name="Taib N."/>
            <person name="Leonard S."/>
            <person name="Garin T."/>
            <person name="Flandrois J.P."/>
            <person name="Nasser W."/>
            <person name="Brochier-Armanet C."/>
            <person name="Reverchon S."/>
        </authorList>
    </citation>
    <scope>NUCLEOTIDE SEQUENCE [LARGE SCALE GENOMIC DNA]</scope>
    <source>
        <strain evidence="10 11">NCPPB 569</strain>
    </source>
</reference>